<feature type="domain" description="FAD dependent oxidoreductase" evidence="6">
    <location>
        <begin position="5"/>
        <end position="292"/>
    </location>
</feature>
<dbReference type="GO" id="GO:0005737">
    <property type="term" value="C:cytoplasm"/>
    <property type="evidence" value="ECO:0007669"/>
    <property type="project" value="TreeGrafter"/>
</dbReference>
<dbReference type="GO" id="GO:0047545">
    <property type="term" value="F:(S)-2-hydroxyglutarate dehydrogenase activity"/>
    <property type="evidence" value="ECO:0007669"/>
    <property type="project" value="TreeGrafter"/>
</dbReference>
<organism evidence="7 8">
    <name type="scientific">Candidatus Kutchimonas denitrificans</name>
    <dbReference type="NCBI Taxonomy" id="3056748"/>
    <lineage>
        <taxon>Bacteria</taxon>
        <taxon>Pseudomonadati</taxon>
        <taxon>Gemmatimonadota</taxon>
        <taxon>Gemmatimonadia</taxon>
        <taxon>Candidatus Palauibacterales</taxon>
        <taxon>Candidatus Palauibacteraceae</taxon>
        <taxon>Candidatus Kutchimonas</taxon>
    </lineage>
</organism>
<evidence type="ECO:0000259" key="6">
    <source>
        <dbReference type="Pfam" id="PF01266"/>
    </source>
</evidence>
<dbReference type="EMBL" id="JAACAK010000014">
    <property type="protein sequence ID" value="NIR73819.1"/>
    <property type="molecule type" value="Genomic_DNA"/>
</dbReference>
<dbReference type="Gene3D" id="3.50.50.60">
    <property type="entry name" value="FAD/NAD(P)-binding domain"/>
    <property type="match status" value="1"/>
</dbReference>
<dbReference type="Gene3D" id="3.30.9.10">
    <property type="entry name" value="D-Amino Acid Oxidase, subunit A, domain 2"/>
    <property type="match status" value="1"/>
</dbReference>
<accession>A0AAE4Z5P9</accession>
<dbReference type="InterPro" id="IPR036188">
    <property type="entry name" value="FAD/NAD-bd_sf"/>
</dbReference>
<keyword evidence="3" id="KW-0274">FAD</keyword>
<comment type="similarity">
    <text evidence="5">Belongs to the L2HGDH family.</text>
</comment>
<comment type="caution">
    <text evidence="7">The sequence shown here is derived from an EMBL/GenBank/DDBJ whole genome shotgun (WGS) entry which is preliminary data.</text>
</comment>
<sequence>MHARDFVVIGGGVIGLRIATEVKLRFPDSDVTLLEKEERCGLHASGRNSGVLHAGFYYTADSFKARFTRDGNRRLSDYCVEHELPVNRCGKLVVARSADELDVLDELLHRARLNGVELESVSVEEARRIEPRARTHVRALYSPTTATVDPTQVVAAFAQTACRVGVEVRTGVAYRGRRDDGIETTAGALRAGYVINAAGLYADRIARDFGFASAYRILPFKGLYLHGSDEAPAFRTNIYPVPDLRTPFLGVHLTVTVDGGVTIGPTAVPAFWREGYRGLENFRLAETLEILRLEGILFLLNRAGFRDLALRELPKYLRSVLASRAARLAVGIETRHFKRWGPAGIRAQLVDLERYELVTDFKLEGDEESFHVLNAVSPAFTCAIPFAEYVLDEISERIK</sequence>
<evidence type="ECO:0000256" key="3">
    <source>
        <dbReference type="ARBA" id="ARBA00022827"/>
    </source>
</evidence>
<keyword evidence="4 7" id="KW-0560">Oxidoreductase</keyword>
<dbReference type="SUPFAM" id="SSF51905">
    <property type="entry name" value="FAD/NAD(P)-binding domain"/>
    <property type="match status" value="1"/>
</dbReference>
<dbReference type="NCBIfam" id="NF008726">
    <property type="entry name" value="PRK11728.1"/>
    <property type="match status" value="1"/>
</dbReference>
<dbReference type="PANTHER" id="PTHR43104">
    <property type="entry name" value="L-2-HYDROXYGLUTARATE DEHYDROGENASE, MITOCHONDRIAL"/>
    <property type="match status" value="1"/>
</dbReference>
<dbReference type="InterPro" id="IPR006076">
    <property type="entry name" value="FAD-dep_OxRdtase"/>
</dbReference>
<evidence type="ECO:0000313" key="7">
    <source>
        <dbReference type="EMBL" id="NIR73819.1"/>
    </source>
</evidence>
<name>A0AAE4Z5P9_9BACT</name>
<dbReference type="Pfam" id="PF01266">
    <property type="entry name" value="DAO"/>
    <property type="match status" value="1"/>
</dbReference>
<dbReference type="PANTHER" id="PTHR43104:SF2">
    <property type="entry name" value="L-2-HYDROXYGLUTARATE DEHYDROGENASE, MITOCHONDRIAL"/>
    <property type="match status" value="1"/>
</dbReference>
<protein>
    <submittedName>
        <fullName evidence="7">L-2-hydroxyglutarate oxidase</fullName>
        <ecNumber evidence="7">1.1.3.-</ecNumber>
    </submittedName>
</protein>
<evidence type="ECO:0000256" key="4">
    <source>
        <dbReference type="ARBA" id="ARBA00023002"/>
    </source>
</evidence>
<reference evidence="7 8" key="1">
    <citation type="submission" date="2020-01" db="EMBL/GenBank/DDBJ databases">
        <title>Genomes assembled from Gulf of Kutch pelagic sediment metagenomes.</title>
        <authorList>
            <person name="Chandrashekar M."/>
            <person name="Mahajan M.S."/>
            <person name="Dave K.J."/>
            <person name="Vatsa P."/>
            <person name="Nathani N.M."/>
        </authorList>
    </citation>
    <scope>NUCLEOTIDE SEQUENCE [LARGE SCALE GENOMIC DNA]</scope>
    <source>
        <strain evidence="7">KS3-K002</strain>
    </source>
</reference>
<dbReference type="AlphaFoldDB" id="A0AAE4Z5P9"/>
<evidence type="ECO:0000256" key="2">
    <source>
        <dbReference type="ARBA" id="ARBA00022630"/>
    </source>
</evidence>
<evidence type="ECO:0000256" key="5">
    <source>
        <dbReference type="ARBA" id="ARBA00037941"/>
    </source>
</evidence>
<evidence type="ECO:0000256" key="1">
    <source>
        <dbReference type="ARBA" id="ARBA00001974"/>
    </source>
</evidence>
<dbReference type="EC" id="1.1.3.-" evidence="7"/>
<evidence type="ECO:0000313" key="8">
    <source>
        <dbReference type="Proteomes" id="UP000702544"/>
    </source>
</evidence>
<comment type="cofactor">
    <cofactor evidence="1">
        <name>FAD</name>
        <dbReference type="ChEBI" id="CHEBI:57692"/>
    </cofactor>
</comment>
<gene>
    <name evidence="7" type="primary">lhgO</name>
    <name evidence="7" type="ORF">GWO12_01695</name>
</gene>
<keyword evidence="2" id="KW-0285">Flavoprotein</keyword>
<dbReference type="Proteomes" id="UP000702544">
    <property type="component" value="Unassembled WGS sequence"/>
</dbReference>
<proteinExistence type="inferred from homology"/>